<dbReference type="PROSITE" id="PS51318">
    <property type="entry name" value="TAT"/>
    <property type="match status" value="1"/>
</dbReference>
<dbReference type="Proteomes" id="UP001500051">
    <property type="component" value="Unassembled WGS sequence"/>
</dbReference>
<organism evidence="3 4">
    <name type="scientific">Microlunatus aurantiacus</name>
    <dbReference type="NCBI Taxonomy" id="446786"/>
    <lineage>
        <taxon>Bacteria</taxon>
        <taxon>Bacillati</taxon>
        <taxon>Actinomycetota</taxon>
        <taxon>Actinomycetes</taxon>
        <taxon>Propionibacteriales</taxon>
        <taxon>Propionibacteriaceae</taxon>
        <taxon>Microlunatus</taxon>
    </lineage>
</organism>
<sequence>METTTTTGGVSRRWALQAAGAAGAAAILTGAGAGAAQADDRGRSDDRGVEPGAGRWKTWVLSSGKEIPVPPPPRGQVALRDLDAVLRASADRSAETLDAISWDTGSPGFRWNQIGAQLLVANPAPDTFRVITYLNLAIYDATIAAWAWKQHHRRARPSGRRLKTAIATPDSPSYPSEHGAAAGAAVGVLRHFYPDQATELAERAAAHSAARVAAGVEHPSDFRAGYALGKAVAAKVARARIDADGFDTPFEGNPNVPYPGGDGSYPVLPKDEGYIQALVGEWKPLVIGDVTAFRPPPPPAKGSAARAAELAEVKNYPRRQQPDFAELFFWAQDPAGRPEPDSGAYVQAASAAFYYAVDVSLIVLEDVNQKIHEYKLDTNPPRAARTYALTFAAMLDAYIACWNAKYHYLVGRPIHFDPTIDTLWTTYPLASYPSGHSSNMTAPATVLGYLFPRDADYFLSRAKENAASRVWSGIHFRSDSTAGVALGQRVGRAVIAYGRADGS</sequence>
<evidence type="ECO:0000259" key="2">
    <source>
        <dbReference type="Pfam" id="PF01569"/>
    </source>
</evidence>
<dbReference type="InterPro" id="IPR052559">
    <property type="entry name" value="V-haloperoxidase"/>
</dbReference>
<feature type="domain" description="Phosphatidic acid phosphatase type 2/haloperoxidase" evidence="2">
    <location>
        <begin position="392"/>
        <end position="497"/>
    </location>
</feature>
<accession>A0ABP7CXQ6</accession>
<protein>
    <recommendedName>
        <fullName evidence="2">Phosphatidic acid phosphatase type 2/haloperoxidase domain-containing protein</fullName>
    </recommendedName>
</protein>
<evidence type="ECO:0000313" key="4">
    <source>
        <dbReference type="Proteomes" id="UP001500051"/>
    </source>
</evidence>
<dbReference type="Gene3D" id="1.10.606.20">
    <property type="match status" value="1"/>
</dbReference>
<reference evidence="4" key="1">
    <citation type="journal article" date="2019" name="Int. J. Syst. Evol. Microbiol.">
        <title>The Global Catalogue of Microorganisms (GCM) 10K type strain sequencing project: providing services to taxonomists for standard genome sequencing and annotation.</title>
        <authorList>
            <consortium name="The Broad Institute Genomics Platform"/>
            <consortium name="The Broad Institute Genome Sequencing Center for Infectious Disease"/>
            <person name="Wu L."/>
            <person name="Ma J."/>
        </authorList>
    </citation>
    <scope>NUCLEOTIDE SEQUENCE [LARGE SCALE GENOMIC DNA]</scope>
    <source>
        <strain evidence="4">JCM 16548</strain>
    </source>
</reference>
<keyword evidence="4" id="KW-1185">Reference proteome</keyword>
<dbReference type="PANTHER" id="PTHR34599:SF1">
    <property type="entry name" value="PHOSPHATIDIC ACID PHOSPHATASE TYPE 2_HALOPEROXIDASE DOMAIN-CONTAINING PROTEIN"/>
    <property type="match status" value="1"/>
</dbReference>
<dbReference type="InterPro" id="IPR006311">
    <property type="entry name" value="TAT_signal"/>
</dbReference>
<evidence type="ECO:0000256" key="1">
    <source>
        <dbReference type="SAM" id="MobiDB-lite"/>
    </source>
</evidence>
<dbReference type="CDD" id="cd03398">
    <property type="entry name" value="PAP2_haloperoxidase"/>
    <property type="match status" value="1"/>
</dbReference>
<dbReference type="SUPFAM" id="SSF48317">
    <property type="entry name" value="Acid phosphatase/Vanadium-dependent haloperoxidase"/>
    <property type="match status" value="2"/>
</dbReference>
<dbReference type="RefSeq" id="WP_344811187.1">
    <property type="nucleotide sequence ID" value="NZ_BAAAYX010000002.1"/>
</dbReference>
<dbReference type="InterPro" id="IPR036938">
    <property type="entry name" value="PAP2/HPO_sf"/>
</dbReference>
<name>A0ABP7CXQ6_9ACTN</name>
<proteinExistence type="predicted"/>
<dbReference type="EMBL" id="BAAAYX010000002">
    <property type="protein sequence ID" value="GAA3696203.1"/>
    <property type="molecule type" value="Genomic_DNA"/>
</dbReference>
<dbReference type="InterPro" id="IPR016119">
    <property type="entry name" value="Br/Cl_peroxidase_C"/>
</dbReference>
<dbReference type="PANTHER" id="PTHR34599">
    <property type="entry name" value="PEROXIDASE-RELATED"/>
    <property type="match status" value="1"/>
</dbReference>
<dbReference type="Pfam" id="PF01569">
    <property type="entry name" value="PAP2"/>
    <property type="match status" value="2"/>
</dbReference>
<feature type="domain" description="Phosphatidic acid phosphatase type 2/haloperoxidase" evidence="2">
    <location>
        <begin position="144"/>
        <end position="236"/>
    </location>
</feature>
<comment type="caution">
    <text evidence="3">The sequence shown here is derived from an EMBL/GenBank/DDBJ whole genome shotgun (WGS) entry which is preliminary data.</text>
</comment>
<dbReference type="InterPro" id="IPR000326">
    <property type="entry name" value="PAP2/HPO"/>
</dbReference>
<gene>
    <name evidence="3" type="ORF">GCM10022204_10240</name>
</gene>
<feature type="region of interest" description="Disordered" evidence="1">
    <location>
        <begin position="32"/>
        <end position="53"/>
    </location>
</feature>
<dbReference type="Gene3D" id="1.10.606.10">
    <property type="entry name" value="Vanadium-containing Chloroperoxidase, domain 2"/>
    <property type="match status" value="1"/>
</dbReference>
<feature type="compositionally biased region" description="Basic and acidic residues" evidence="1">
    <location>
        <begin position="38"/>
        <end position="49"/>
    </location>
</feature>
<evidence type="ECO:0000313" key="3">
    <source>
        <dbReference type="EMBL" id="GAA3696203.1"/>
    </source>
</evidence>